<dbReference type="AlphaFoldDB" id="A0AAV7P9M1"/>
<name>A0AAV7P9M1_PLEWA</name>
<evidence type="ECO:0000313" key="3">
    <source>
        <dbReference type="Proteomes" id="UP001066276"/>
    </source>
</evidence>
<dbReference type="EMBL" id="JANPWB010000011">
    <property type="protein sequence ID" value="KAJ1125016.1"/>
    <property type="molecule type" value="Genomic_DNA"/>
</dbReference>
<comment type="caution">
    <text evidence="2">The sequence shown here is derived from an EMBL/GenBank/DDBJ whole genome shotgun (WGS) entry which is preliminary data.</text>
</comment>
<feature type="region of interest" description="Disordered" evidence="1">
    <location>
        <begin position="1"/>
        <end position="173"/>
    </location>
</feature>
<reference evidence="2" key="1">
    <citation type="journal article" date="2022" name="bioRxiv">
        <title>Sequencing and chromosome-scale assembly of the giantPleurodeles waltlgenome.</title>
        <authorList>
            <person name="Brown T."/>
            <person name="Elewa A."/>
            <person name="Iarovenko S."/>
            <person name="Subramanian E."/>
            <person name="Araus A.J."/>
            <person name="Petzold A."/>
            <person name="Susuki M."/>
            <person name="Suzuki K.-i.T."/>
            <person name="Hayashi T."/>
            <person name="Toyoda A."/>
            <person name="Oliveira C."/>
            <person name="Osipova E."/>
            <person name="Leigh N.D."/>
            <person name="Simon A."/>
            <person name="Yun M.H."/>
        </authorList>
    </citation>
    <scope>NUCLEOTIDE SEQUENCE</scope>
    <source>
        <strain evidence="2">20211129_DDA</strain>
        <tissue evidence="2">Liver</tissue>
    </source>
</reference>
<organism evidence="2 3">
    <name type="scientific">Pleurodeles waltl</name>
    <name type="common">Iberian ribbed newt</name>
    <dbReference type="NCBI Taxonomy" id="8319"/>
    <lineage>
        <taxon>Eukaryota</taxon>
        <taxon>Metazoa</taxon>
        <taxon>Chordata</taxon>
        <taxon>Craniata</taxon>
        <taxon>Vertebrata</taxon>
        <taxon>Euteleostomi</taxon>
        <taxon>Amphibia</taxon>
        <taxon>Batrachia</taxon>
        <taxon>Caudata</taxon>
        <taxon>Salamandroidea</taxon>
        <taxon>Salamandridae</taxon>
        <taxon>Pleurodelinae</taxon>
        <taxon>Pleurodeles</taxon>
    </lineage>
</organism>
<dbReference type="Proteomes" id="UP001066276">
    <property type="component" value="Chromosome 7"/>
</dbReference>
<proteinExistence type="predicted"/>
<evidence type="ECO:0000256" key="1">
    <source>
        <dbReference type="SAM" id="MobiDB-lite"/>
    </source>
</evidence>
<feature type="compositionally biased region" description="Low complexity" evidence="1">
    <location>
        <begin position="83"/>
        <end position="102"/>
    </location>
</feature>
<sequence length="173" mass="17961">MLLLDPGVERKGPSPPAALREQGHRAGAPTRPHPLRWGTRLQPASRPQMHELAPRPCGTGRRAKRSESGPLGAQLASSRAQPSTRAAASGVRSRGRGTSVASPAPKSASLPQSSGRFARSSGPLCRAAPRLSGAGRRASLSTARAGLTRDAARFSDFEAPQPSLGEAMSVPHA</sequence>
<protein>
    <submittedName>
        <fullName evidence="2">Uncharacterized protein</fullName>
    </submittedName>
</protein>
<keyword evidence="3" id="KW-1185">Reference proteome</keyword>
<gene>
    <name evidence="2" type="ORF">NDU88_003456</name>
</gene>
<accession>A0AAV7P9M1</accession>
<evidence type="ECO:0000313" key="2">
    <source>
        <dbReference type="EMBL" id="KAJ1125016.1"/>
    </source>
</evidence>